<evidence type="ECO:0000313" key="1">
    <source>
        <dbReference type="EMBL" id="TVU34813.1"/>
    </source>
</evidence>
<comment type="caution">
    <text evidence="1">The sequence shown here is derived from an EMBL/GenBank/DDBJ whole genome shotgun (WGS) entry which is preliminary data.</text>
</comment>
<accession>A0A5J9VFI2</accession>
<protein>
    <submittedName>
        <fullName evidence="1">Uncharacterized protein</fullName>
    </submittedName>
</protein>
<gene>
    <name evidence="1" type="ORF">EJB05_16665</name>
</gene>
<proteinExistence type="predicted"/>
<dbReference type="Gramene" id="TVU34813">
    <property type="protein sequence ID" value="TVU34813"/>
    <property type="gene ID" value="EJB05_16665"/>
</dbReference>
<reference evidence="1 2" key="1">
    <citation type="journal article" date="2019" name="Sci. Rep.">
        <title>A high-quality genome of Eragrostis curvula grass provides insights into Poaceae evolution and supports new strategies to enhance forage quality.</title>
        <authorList>
            <person name="Carballo J."/>
            <person name="Santos B.A.C.M."/>
            <person name="Zappacosta D."/>
            <person name="Garbus I."/>
            <person name="Selva J.P."/>
            <person name="Gallo C.A."/>
            <person name="Diaz A."/>
            <person name="Albertini E."/>
            <person name="Caccamo M."/>
            <person name="Echenique V."/>
        </authorList>
    </citation>
    <scope>NUCLEOTIDE SEQUENCE [LARGE SCALE GENOMIC DNA]</scope>
    <source>
        <strain evidence="2">cv. Victoria</strain>
        <tissue evidence="1">Leaf</tissue>
    </source>
</reference>
<sequence>MLTILHAAPGRSLIFMMCQLKDPWWPAQTWTRGSEVGNFDPARRILCELLSFLPAPFCTTVVSKLWLLGVDD</sequence>
<keyword evidence="2" id="KW-1185">Reference proteome</keyword>
<evidence type="ECO:0000313" key="2">
    <source>
        <dbReference type="Proteomes" id="UP000324897"/>
    </source>
</evidence>
<dbReference type="AlphaFoldDB" id="A0A5J9VFI2"/>
<organism evidence="1 2">
    <name type="scientific">Eragrostis curvula</name>
    <name type="common">weeping love grass</name>
    <dbReference type="NCBI Taxonomy" id="38414"/>
    <lineage>
        <taxon>Eukaryota</taxon>
        <taxon>Viridiplantae</taxon>
        <taxon>Streptophyta</taxon>
        <taxon>Embryophyta</taxon>
        <taxon>Tracheophyta</taxon>
        <taxon>Spermatophyta</taxon>
        <taxon>Magnoliopsida</taxon>
        <taxon>Liliopsida</taxon>
        <taxon>Poales</taxon>
        <taxon>Poaceae</taxon>
        <taxon>PACMAD clade</taxon>
        <taxon>Chloridoideae</taxon>
        <taxon>Eragrostideae</taxon>
        <taxon>Eragrostidinae</taxon>
        <taxon>Eragrostis</taxon>
    </lineage>
</organism>
<dbReference type="EMBL" id="RWGY01000009">
    <property type="protein sequence ID" value="TVU34813.1"/>
    <property type="molecule type" value="Genomic_DNA"/>
</dbReference>
<name>A0A5J9VFI2_9POAL</name>
<dbReference type="Proteomes" id="UP000324897">
    <property type="component" value="Unassembled WGS sequence"/>
</dbReference>